<protein>
    <submittedName>
        <fullName evidence="2">Phytanoyl-CoA dioxygenase</fullName>
    </submittedName>
</protein>
<sequence>MSGEPGRCYLVSPNRRPHRACSALSGNEAMNSPNTFQPLPGTDDLGRVERDLRFHPSTSADPKVLTRSQIDQFNRDGYLMPFRFFDAVEVTDLRGYFDRLLASYLAEGKDSYSISSAHLRHGRVWDVLTNPKIVAVVSDLLGPNVVAWGSHFFCKMPGDGKNVSWHQDSSYWPLTPSKAVTVWLAIDDADRGNACMKFIPRTHTLGHLTWKLSETDAANVLNQTVPDVEQYGLPVYVELKAGEASVHSDLLLHGSDVNTSARRRCGLTLRYTPTDVHAYLGWHDKGVVAAGPPADHWANRPRPGEE</sequence>
<name>A0A225DSQ0_9BACT</name>
<gene>
    <name evidence="2" type="ORF">FRUB_02442</name>
</gene>
<dbReference type="Gene3D" id="2.60.120.620">
    <property type="entry name" value="q2cbj1_9rhob like domain"/>
    <property type="match status" value="1"/>
</dbReference>
<evidence type="ECO:0000313" key="3">
    <source>
        <dbReference type="Proteomes" id="UP000214646"/>
    </source>
</evidence>
<proteinExistence type="predicted"/>
<comment type="cofactor">
    <cofactor evidence="1">
        <name>Fe(2+)</name>
        <dbReference type="ChEBI" id="CHEBI:29033"/>
    </cofactor>
</comment>
<dbReference type="GO" id="GO:0016706">
    <property type="term" value="F:2-oxoglutarate-dependent dioxygenase activity"/>
    <property type="evidence" value="ECO:0007669"/>
    <property type="project" value="UniProtKB-ARBA"/>
</dbReference>
<dbReference type="PANTHER" id="PTHR20883">
    <property type="entry name" value="PHYTANOYL-COA DIOXYGENASE DOMAIN CONTAINING 1"/>
    <property type="match status" value="1"/>
</dbReference>
<dbReference type="SUPFAM" id="SSF51197">
    <property type="entry name" value="Clavaminate synthase-like"/>
    <property type="match status" value="1"/>
</dbReference>
<evidence type="ECO:0000256" key="1">
    <source>
        <dbReference type="ARBA" id="ARBA00001954"/>
    </source>
</evidence>
<accession>A0A225DSQ0</accession>
<dbReference type="EMBL" id="NIDE01000003">
    <property type="protein sequence ID" value="OWK44510.1"/>
    <property type="molecule type" value="Genomic_DNA"/>
</dbReference>
<keyword evidence="2" id="KW-0223">Dioxygenase</keyword>
<dbReference type="Proteomes" id="UP000214646">
    <property type="component" value="Unassembled WGS sequence"/>
</dbReference>
<dbReference type="AlphaFoldDB" id="A0A225DSQ0"/>
<reference evidence="3" key="1">
    <citation type="submission" date="2017-06" db="EMBL/GenBank/DDBJ databases">
        <title>Genome analysis of Fimbriiglobus ruber SP5, the first member of the order Planctomycetales with confirmed chitinolytic capability.</title>
        <authorList>
            <person name="Ravin N.V."/>
            <person name="Rakitin A.L."/>
            <person name="Ivanova A.A."/>
            <person name="Beletsky A.V."/>
            <person name="Kulichevskaya I.S."/>
            <person name="Mardanov A.V."/>
            <person name="Dedysh S.N."/>
        </authorList>
    </citation>
    <scope>NUCLEOTIDE SEQUENCE [LARGE SCALE GENOMIC DNA]</scope>
    <source>
        <strain evidence="3">SP5</strain>
    </source>
</reference>
<keyword evidence="2" id="KW-0560">Oxidoreductase</keyword>
<dbReference type="PANTHER" id="PTHR20883:SF48">
    <property type="entry name" value="ECTOINE DIOXYGENASE"/>
    <property type="match status" value="1"/>
</dbReference>
<keyword evidence="3" id="KW-1185">Reference proteome</keyword>
<dbReference type="InterPro" id="IPR008775">
    <property type="entry name" value="Phytyl_CoA_dOase-like"/>
</dbReference>
<evidence type="ECO:0000313" key="2">
    <source>
        <dbReference type="EMBL" id="OWK44510.1"/>
    </source>
</evidence>
<dbReference type="Pfam" id="PF05721">
    <property type="entry name" value="PhyH"/>
    <property type="match status" value="1"/>
</dbReference>
<dbReference type="GO" id="GO:0005506">
    <property type="term" value="F:iron ion binding"/>
    <property type="evidence" value="ECO:0007669"/>
    <property type="project" value="UniProtKB-ARBA"/>
</dbReference>
<organism evidence="2 3">
    <name type="scientific">Fimbriiglobus ruber</name>
    <dbReference type="NCBI Taxonomy" id="1908690"/>
    <lineage>
        <taxon>Bacteria</taxon>
        <taxon>Pseudomonadati</taxon>
        <taxon>Planctomycetota</taxon>
        <taxon>Planctomycetia</taxon>
        <taxon>Gemmatales</taxon>
        <taxon>Gemmataceae</taxon>
        <taxon>Fimbriiglobus</taxon>
    </lineage>
</organism>
<comment type="caution">
    <text evidence="2">The sequence shown here is derived from an EMBL/GenBank/DDBJ whole genome shotgun (WGS) entry which is preliminary data.</text>
</comment>